<gene>
    <name evidence="2" type="ORF">LTLLF_178955</name>
    <name evidence="1" type="ORF">LTLLF_194060</name>
</gene>
<protein>
    <submittedName>
        <fullName evidence="1">E3 ubiquitin-protein ligase synoviolin</fullName>
    </submittedName>
</protein>
<evidence type="ECO:0000313" key="3">
    <source>
        <dbReference type="Proteomes" id="UP000710432"/>
    </source>
</evidence>
<proteinExistence type="predicted"/>
<evidence type="ECO:0000313" key="1">
    <source>
        <dbReference type="EMBL" id="KAH0501994.1"/>
    </source>
</evidence>
<dbReference type="Proteomes" id="UP000710432">
    <property type="component" value="Unassembled WGS sequence"/>
</dbReference>
<dbReference type="AlphaFoldDB" id="A0A8J6G0G5"/>
<reference evidence="1" key="1">
    <citation type="submission" date="2020-03" db="EMBL/GenBank/DDBJ databases">
        <title>Studies in the Genomics of Life Span.</title>
        <authorList>
            <person name="Glass D."/>
        </authorList>
    </citation>
    <scope>NUCLEOTIDE SEQUENCE</scope>
    <source>
        <strain evidence="1">LTLLF</strain>
        <tissue evidence="1">Muscle</tissue>
    </source>
</reference>
<dbReference type="EMBL" id="JAATJU010024577">
    <property type="protein sequence ID" value="KAH0505388.1"/>
    <property type="molecule type" value="Genomic_DNA"/>
</dbReference>
<organism evidence="1 3">
    <name type="scientific">Microtus ochrogaster</name>
    <name type="common">Prairie vole</name>
    <dbReference type="NCBI Taxonomy" id="79684"/>
    <lineage>
        <taxon>Eukaryota</taxon>
        <taxon>Metazoa</taxon>
        <taxon>Chordata</taxon>
        <taxon>Craniata</taxon>
        <taxon>Vertebrata</taxon>
        <taxon>Euteleostomi</taxon>
        <taxon>Mammalia</taxon>
        <taxon>Eutheria</taxon>
        <taxon>Euarchontoglires</taxon>
        <taxon>Glires</taxon>
        <taxon>Rodentia</taxon>
        <taxon>Myomorpha</taxon>
        <taxon>Muroidea</taxon>
        <taxon>Cricetidae</taxon>
        <taxon>Arvicolinae</taxon>
        <taxon>Microtus</taxon>
    </lineage>
</organism>
<name>A0A8J6G0G5_MICOH</name>
<evidence type="ECO:0000313" key="2">
    <source>
        <dbReference type="EMBL" id="KAH0505388.1"/>
    </source>
</evidence>
<accession>A0A8J6G0G5</accession>
<dbReference type="EMBL" id="JAATJU010026215">
    <property type="protein sequence ID" value="KAH0501994.1"/>
    <property type="molecule type" value="Genomic_DNA"/>
</dbReference>
<comment type="caution">
    <text evidence="1">The sequence shown here is derived from an EMBL/GenBank/DDBJ whole genome shotgun (WGS) entry which is preliminary data.</text>
</comment>
<sequence>MPVPPTGIASLNSEELRALEAHERQPLEALLQSLRNIHRLLDAAAMLQINQYLAVLASLGPPRPATSVTPLKRLPLQWYLLPPPPASPALILHPHPQKPPQQPLKLRSLWILSWWAVVLQRSLPRMESLTLQNSAGVTCKS</sequence>